<dbReference type="Gene3D" id="1.20.59.20">
    <property type="match status" value="1"/>
</dbReference>
<dbReference type="PANTHER" id="PTHR43033:SF1">
    <property type="entry name" value="TRNA(ILE)-LYSIDINE SYNTHASE-RELATED"/>
    <property type="match status" value="1"/>
</dbReference>
<name>A0ABS2NTR5_9FIRM</name>
<dbReference type="SMART" id="SM00977">
    <property type="entry name" value="TilS_C"/>
    <property type="match status" value="1"/>
</dbReference>
<keyword evidence="2 8" id="KW-0963">Cytoplasm</keyword>
<comment type="catalytic activity">
    <reaction evidence="7 8">
        <text>cytidine(34) in tRNA(Ile2) + L-lysine + ATP = lysidine(34) in tRNA(Ile2) + AMP + diphosphate + H(+)</text>
        <dbReference type="Rhea" id="RHEA:43744"/>
        <dbReference type="Rhea" id="RHEA-COMP:10625"/>
        <dbReference type="Rhea" id="RHEA-COMP:10670"/>
        <dbReference type="ChEBI" id="CHEBI:15378"/>
        <dbReference type="ChEBI" id="CHEBI:30616"/>
        <dbReference type="ChEBI" id="CHEBI:32551"/>
        <dbReference type="ChEBI" id="CHEBI:33019"/>
        <dbReference type="ChEBI" id="CHEBI:82748"/>
        <dbReference type="ChEBI" id="CHEBI:83665"/>
        <dbReference type="ChEBI" id="CHEBI:456215"/>
        <dbReference type="EC" id="6.3.4.19"/>
    </reaction>
</comment>
<evidence type="ECO:0000259" key="9">
    <source>
        <dbReference type="SMART" id="SM00977"/>
    </source>
</evidence>
<comment type="function">
    <text evidence="8">Ligates lysine onto the cytidine present at position 34 of the AUA codon-specific tRNA(Ile) that contains the anticodon CAU, in an ATP-dependent manner. Cytidine is converted to lysidine, thus changing the amino acid specificity of the tRNA from methionine to isoleucine.</text>
</comment>
<evidence type="ECO:0000256" key="3">
    <source>
        <dbReference type="ARBA" id="ARBA00022598"/>
    </source>
</evidence>
<dbReference type="PANTHER" id="PTHR43033">
    <property type="entry name" value="TRNA(ILE)-LYSIDINE SYNTHASE-RELATED"/>
    <property type="match status" value="1"/>
</dbReference>
<dbReference type="InterPro" id="IPR012796">
    <property type="entry name" value="Lysidine-tRNA-synth_C"/>
</dbReference>
<dbReference type="NCBIfam" id="TIGR02432">
    <property type="entry name" value="lysidine_TilS_N"/>
    <property type="match status" value="1"/>
</dbReference>
<organism evidence="10 11">
    <name type="scientific">Alkaliphilus hydrothermalis</name>
    <dbReference type="NCBI Taxonomy" id="1482730"/>
    <lineage>
        <taxon>Bacteria</taxon>
        <taxon>Bacillati</taxon>
        <taxon>Bacillota</taxon>
        <taxon>Clostridia</taxon>
        <taxon>Peptostreptococcales</taxon>
        <taxon>Natronincolaceae</taxon>
        <taxon>Alkaliphilus</taxon>
    </lineage>
</organism>
<evidence type="ECO:0000256" key="7">
    <source>
        <dbReference type="ARBA" id="ARBA00048539"/>
    </source>
</evidence>
<dbReference type="Proteomes" id="UP001314796">
    <property type="component" value="Unassembled WGS sequence"/>
</dbReference>
<evidence type="ECO:0000256" key="2">
    <source>
        <dbReference type="ARBA" id="ARBA00022490"/>
    </source>
</evidence>
<dbReference type="EMBL" id="JAFBEE010000021">
    <property type="protein sequence ID" value="MBM7615969.1"/>
    <property type="molecule type" value="Genomic_DNA"/>
</dbReference>
<dbReference type="EC" id="6.3.4.19" evidence="8"/>
<dbReference type="Pfam" id="PF11734">
    <property type="entry name" value="TilS_C"/>
    <property type="match status" value="1"/>
</dbReference>
<dbReference type="Gene3D" id="3.40.50.620">
    <property type="entry name" value="HUPs"/>
    <property type="match status" value="1"/>
</dbReference>
<dbReference type="CDD" id="cd01992">
    <property type="entry name" value="TilS_N"/>
    <property type="match status" value="1"/>
</dbReference>
<dbReference type="SUPFAM" id="SSF52402">
    <property type="entry name" value="Adenine nucleotide alpha hydrolases-like"/>
    <property type="match status" value="1"/>
</dbReference>
<dbReference type="InterPro" id="IPR012795">
    <property type="entry name" value="tRNA_Ile_lys_synt_N"/>
</dbReference>
<dbReference type="GO" id="GO:0032267">
    <property type="term" value="F:tRNA(Ile)-lysidine synthase activity"/>
    <property type="evidence" value="ECO:0007669"/>
    <property type="project" value="UniProtKB-EC"/>
</dbReference>
<dbReference type="InterPro" id="IPR012094">
    <property type="entry name" value="tRNA_Ile_lys_synt"/>
</dbReference>
<gene>
    <name evidence="8" type="primary">tilS</name>
    <name evidence="10" type="ORF">JOC73_002545</name>
</gene>
<evidence type="ECO:0000256" key="6">
    <source>
        <dbReference type="ARBA" id="ARBA00022840"/>
    </source>
</evidence>
<keyword evidence="6 8" id="KW-0067">ATP-binding</keyword>
<dbReference type="RefSeq" id="WP_204403748.1">
    <property type="nucleotide sequence ID" value="NZ_JAFBEE010000021.1"/>
</dbReference>
<accession>A0ABS2NTR5</accession>
<dbReference type="InterPro" id="IPR011063">
    <property type="entry name" value="TilS/TtcA_N"/>
</dbReference>
<keyword evidence="5 8" id="KW-0547">Nucleotide-binding</keyword>
<dbReference type="InterPro" id="IPR014729">
    <property type="entry name" value="Rossmann-like_a/b/a_fold"/>
</dbReference>
<reference evidence="10 11" key="1">
    <citation type="submission" date="2021-01" db="EMBL/GenBank/DDBJ databases">
        <title>Genomic Encyclopedia of Type Strains, Phase IV (KMG-IV): sequencing the most valuable type-strain genomes for metagenomic binning, comparative biology and taxonomic classification.</title>
        <authorList>
            <person name="Goeker M."/>
        </authorList>
    </citation>
    <scope>NUCLEOTIDE SEQUENCE [LARGE SCALE GENOMIC DNA]</scope>
    <source>
        <strain evidence="10 11">DSM 25890</strain>
    </source>
</reference>
<evidence type="ECO:0000313" key="10">
    <source>
        <dbReference type="EMBL" id="MBM7615969.1"/>
    </source>
</evidence>
<comment type="domain">
    <text evidence="8">The N-terminal region contains the highly conserved SGGXDS motif, predicted to be a P-loop motif involved in ATP binding.</text>
</comment>
<dbReference type="InterPro" id="IPR020825">
    <property type="entry name" value="Phe-tRNA_synthase-like_B3/B4"/>
</dbReference>
<evidence type="ECO:0000313" key="11">
    <source>
        <dbReference type="Proteomes" id="UP001314796"/>
    </source>
</evidence>
<evidence type="ECO:0000256" key="5">
    <source>
        <dbReference type="ARBA" id="ARBA00022741"/>
    </source>
</evidence>
<feature type="binding site" evidence="8">
    <location>
        <begin position="28"/>
        <end position="33"/>
    </location>
    <ligand>
        <name>ATP</name>
        <dbReference type="ChEBI" id="CHEBI:30616"/>
    </ligand>
</feature>
<keyword evidence="4 8" id="KW-0819">tRNA processing</keyword>
<comment type="subcellular location">
    <subcellularLocation>
        <location evidence="1 8">Cytoplasm</location>
    </subcellularLocation>
</comment>
<comment type="similarity">
    <text evidence="8">Belongs to the tRNA(Ile)-lysidine synthase family.</text>
</comment>
<protein>
    <recommendedName>
        <fullName evidence="8">tRNA(Ile)-lysidine synthase</fullName>
        <ecNumber evidence="8">6.3.4.19</ecNumber>
    </recommendedName>
    <alternativeName>
        <fullName evidence="8">tRNA(Ile)-2-lysyl-cytidine synthase</fullName>
    </alternativeName>
    <alternativeName>
        <fullName evidence="8">tRNA(Ile)-lysidine synthetase</fullName>
    </alternativeName>
</protein>
<evidence type="ECO:0000256" key="1">
    <source>
        <dbReference type="ARBA" id="ARBA00004496"/>
    </source>
</evidence>
<dbReference type="Pfam" id="PF01171">
    <property type="entry name" value="ATP_bind_3"/>
    <property type="match status" value="1"/>
</dbReference>
<dbReference type="SUPFAM" id="SSF82829">
    <property type="entry name" value="MesJ substrate recognition domain-like"/>
    <property type="match status" value="1"/>
</dbReference>
<keyword evidence="11" id="KW-1185">Reference proteome</keyword>
<keyword evidence="3 8" id="KW-0436">Ligase</keyword>
<dbReference type="HAMAP" id="MF_01161">
    <property type="entry name" value="tRNA_Ile_lys_synt"/>
    <property type="match status" value="1"/>
</dbReference>
<dbReference type="Gene3D" id="3.50.40.10">
    <property type="entry name" value="Phenylalanyl-trna Synthetase, Chain B, domain 3"/>
    <property type="match status" value="1"/>
</dbReference>
<proteinExistence type="inferred from homology"/>
<sequence length="467" mass="53723">MQVIDKIKRRIVEDKLIEDGDKVVVAISGGPDSVCLLHGLSQLQEEYHLQLYGAHLNHNFRGIEALKDAQYVTKLCERLNIMSFVKSIDVAEYAKNNHRSLEEAGRILRYAFFDEVAEKVGATKIAVAHNQNDQAETVLMRLLRGTGLQGLTAIHHKRGKIIRPLLDITRDEIEGYCITHQLQPRIDLTNLEPIYHRNKIRLELIPMLEKEYNPNLIEALSRMAETLKADHDFIQQQAQDIYGLLAQREDANTVILPVHGINKLPRALFVRVIRCSVEALVGKGEILEYRHIENLQHLVNNSETGQAIQLPMGITAKKSYHKIILTTNTDKGVKSFNYEVKDLGIIPIEEIHGVFEFNVLDIEDLEEIPRTAYVKVFDWDQISRQLIIRNRRDGDRFMPLGLKGSKKLKDFFIDRKVEREERDRIPLVCDGSEVMWVVGYQMSDKYKVTNNTKQILSIEFKSDLRKS</sequence>
<evidence type="ECO:0000256" key="8">
    <source>
        <dbReference type="HAMAP-Rule" id="MF_01161"/>
    </source>
</evidence>
<dbReference type="SUPFAM" id="SSF56037">
    <property type="entry name" value="PheT/TilS domain"/>
    <property type="match status" value="1"/>
</dbReference>
<dbReference type="NCBIfam" id="TIGR02433">
    <property type="entry name" value="lysidine_TilS_C"/>
    <property type="match status" value="1"/>
</dbReference>
<comment type="caution">
    <text evidence="10">The sequence shown here is derived from an EMBL/GenBank/DDBJ whole genome shotgun (WGS) entry which is preliminary data.</text>
</comment>
<evidence type="ECO:0000256" key="4">
    <source>
        <dbReference type="ARBA" id="ARBA00022694"/>
    </source>
</evidence>
<feature type="domain" description="Lysidine-tRNA(Ile) synthetase C-terminal" evidence="9">
    <location>
        <begin position="386"/>
        <end position="458"/>
    </location>
</feature>